<organism evidence="1">
    <name type="scientific">Papilio xuthus</name>
    <name type="common">Asian swallowtail butterfly</name>
    <dbReference type="NCBI Taxonomy" id="66420"/>
    <lineage>
        <taxon>Eukaryota</taxon>
        <taxon>Metazoa</taxon>
        <taxon>Ecdysozoa</taxon>
        <taxon>Arthropoda</taxon>
        <taxon>Hexapoda</taxon>
        <taxon>Insecta</taxon>
        <taxon>Pterygota</taxon>
        <taxon>Neoptera</taxon>
        <taxon>Endopterygota</taxon>
        <taxon>Lepidoptera</taxon>
        <taxon>Glossata</taxon>
        <taxon>Ditrysia</taxon>
        <taxon>Papilionoidea</taxon>
        <taxon>Papilionidae</taxon>
        <taxon>Papilioninae</taxon>
        <taxon>Papilio</taxon>
    </lineage>
</organism>
<dbReference type="Proteomes" id="UP000694872">
    <property type="component" value="Unplaced"/>
</dbReference>
<reference evidence="1" key="1">
    <citation type="submission" date="2025-08" db="UniProtKB">
        <authorList>
            <consortium name="RefSeq"/>
        </authorList>
    </citation>
    <scope>IDENTIFICATION</scope>
</reference>
<accession>A0AAJ7EE46</accession>
<dbReference type="GeneID" id="106122237"/>
<proteinExistence type="predicted"/>
<gene>
    <name evidence="1" type="primary">LOC106122237</name>
</gene>
<evidence type="ECO:0000313" key="1">
    <source>
        <dbReference type="RefSeq" id="XP_013173603.1"/>
    </source>
</evidence>
<name>A0AAJ7EE46_PAPXU</name>
<dbReference type="RefSeq" id="XP_013173603.1">
    <property type="nucleotide sequence ID" value="XM_013318149.1"/>
</dbReference>
<dbReference type="AlphaFoldDB" id="A0AAJ7EE46"/>
<sequence>MLDSCFTLTFAVEVVLNEENSQNDNLSADWTELGPCNQGLRLHYTLYQGYTYDLDVLMWSNAGKIWCGNKYGWVRTWQFFNKHWMVFMIRHKLPVKVEEFRHLEIVIIPTVGTGSLGTNARNDKDFLILIPPLEFGELRYFGKVVENEDEGVIKSIINLIWKNVIKYIPASCFDGAFDTPLLVSDVRHQDAILGFIRETMLTSNLQFNNIGGSGELSNHKDKGKKSMPESESYKLKISGEVILAGSGKLNRFLEVGHRSTLHGRILAVVSASNLPAQDDLPIMFVNIQNIENIPIDEFQKAGIYQIYAHWKVGKIEHDSVLQNVTTETKVQFNDSHVVPIEKTLVFDVFNALMDNDFDVQLRGLRKTPKKENIQNLFSTQTSGTPTSSLNINNEEDILIAGTRIDVRELSKGSNKVISGEFSLYPEQTEILNLKSDCTNYINDICSMQKNKFGFQPNIVLNSQMMLQLSVGLVGCEINLLKYFSRLYALAKSAKVAYDVLENIEELNQRIRSKEHYLTGFYLDTGDKHFIFVEGEKNKDIIKLWEEIESYYPNVRCNFSSSDTYLERIYPEMISSNRPFDVLKMRVSLSSLLACPPVYALPTLPLPSRAAMIKISQIIAGNLNKTPSRRDMPTASELRSFKLELCAPLRSFVCRDFSFAYK</sequence>
<dbReference type="KEGG" id="pxu:106122237"/>
<protein>
    <submittedName>
        <fullName evidence="1">Uncharacterized protein LOC106122237</fullName>
    </submittedName>
</protein>